<gene>
    <name evidence="9 15" type="primary">leuS</name>
    <name evidence="15" type="ORF">NCTC10112_00557</name>
</gene>
<protein>
    <recommendedName>
        <fullName evidence="9">Leucine--tRNA ligase</fullName>
        <ecNumber evidence="9">6.1.1.4</ecNumber>
    </recommendedName>
    <alternativeName>
        <fullName evidence="9">Leucyl-tRNA synthetase</fullName>
        <shortName evidence="9">LeuRS</shortName>
    </alternativeName>
</protein>
<dbReference type="Pfam" id="PF08264">
    <property type="entry name" value="Anticodon_1"/>
    <property type="match status" value="1"/>
</dbReference>
<dbReference type="GO" id="GO:0005829">
    <property type="term" value="C:cytosol"/>
    <property type="evidence" value="ECO:0007669"/>
    <property type="project" value="TreeGrafter"/>
</dbReference>
<dbReference type="HAMAP" id="MF_00049_B">
    <property type="entry name" value="Leu_tRNA_synth_B"/>
    <property type="match status" value="1"/>
</dbReference>
<evidence type="ECO:0000259" key="13">
    <source>
        <dbReference type="Pfam" id="PF09334"/>
    </source>
</evidence>
<keyword evidence="3 9" id="KW-0436">Ligase</keyword>
<evidence type="ECO:0000259" key="11">
    <source>
        <dbReference type="Pfam" id="PF00133"/>
    </source>
</evidence>
<dbReference type="InterPro" id="IPR002302">
    <property type="entry name" value="Leu-tRNA-ligase"/>
</dbReference>
<feature type="binding site" evidence="9">
    <location>
        <position position="580"/>
    </location>
    <ligand>
        <name>ATP</name>
        <dbReference type="ChEBI" id="CHEBI:30616"/>
    </ligand>
</feature>
<comment type="catalytic activity">
    <reaction evidence="8 9">
        <text>tRNA(Leu) + L-leucine + ATP = L-leucyl-tRNA(Leu) + AMP + diphosphate</text>
        <dbReference type="Rhea" id="RHEA:11688"/>
        <dbReference type="Rhea" id="RHEA-COMP:9613"/>
        <dbReference type="Rhea" id="RHEA-COMP:9622"/>
        <dbReference type="ChEBI" id="CHEBI:30616"/>
        <dbReference type="ChEBI" id="CHEBI:33019"/>
        <dbReference type="ChEBI" id="CHEBI:57427"/>
        <dbReference type="ChEBI" id="CHEBI:78442"/>
        <dbReference type="ChEBI" id="CHEBI:78494"/>
        <dbReference type="ChEBI" id="CHEBI:456215"/>
        <dbReference type="EC" id="6.1.1.4"/>
    </reaction>
</comment>
<evidence type="ECO:0000256" key="1">
    <source>
        <dbReference type="ARBA" id="ARBA00005594"/>
    </source>
</evidence>
<evidence type="ECO:0000313" key="16">
    <source>
        <dbReference type="Proteomes" id="UP000290482"/>
    </source>
</evidence>
<dbReference type="GO" id="GO:0006429">
    <property type="term" value="P:leucyl-tRNA aminoacylation"/>
    <property type="evidence" value="ECO:0007669"/>
    <property type="project" value="UniProtKB-UniRule"/>
</dbReference>
<dbReference type="Pfam" id="PF09334">
    <property type="entry name" value="tRNA-synt_1g"/>
    <property type="match status" value="1"/>
</dbReference>
<evidence type="ECO:0000313" key="15">
    <source>
        <dbReference type="EMBL" id="VEU55961.1"/>
    </source>
</evidence>
<evidence type="ECO:0000256" key="2">
    <source>
        <dbReference type="ARBA" id="ARBA00022490"/>
    </source>
</evidence>
<dbReference type="InterPro" id="IPR014729">
    <property type="entry name" value="Rossmann-like_a/b/a_fold"/>
</dbReference>
<dbReference type="InterPro" id="IPR001412">
    <property type="entry name" value="aa-tRNA-synth_I_CS"/>
</dbReference>
<feature type="domain" description="Aminoacyl-tRNA synthetase class Ia" evidence="11">
    <location>
        <begin position="412"/>
        <end position="604"/>
    </location>
</feature>
<dbReference type="SUPFAM" id="SSF47323">
    <property type="entry name" value="Anticodon-binding domain of a subclass of class I aminoacyl-tRNA synthetases"/>
    <property type="match status" value="1"/>
</dbReference>
<keyword evidence="4 9" id="KW-0547">Nucleotide-binding</keyword>
<evidence type="ECO:0000256" key="7">
    <source>
        <dbReference type="ARBA" id="ARBA00023146"/>
    </source>
</evidence>
<accession>A0A448ZXK2</accession>
<keyword evidence="16" id="KW-1185">Reference proteome</keyword>
<dbReference type="InterPro" id="IPR002300">
    <property type="entry name" value="aa-tRNA-synth_Ia"/>
</dbReference>
<feature type="short sequence motif" description="'KMSKS' region" evidence="9">
    <location>
        <begin position="577"/>
        <end position="581"/>
    </location>
</feature>
<dbReference type="CDD" id="cd00812">
    <property type="entry name" value="LeuRS_core"/>
    <property type="match status" value="1"/>
</dbReference>
<dbReference type="Gene3D" id="1.10.730.10">
    <property type="entry name" value="Isoleucyl-tRNA Synthetase, Domain 1"/>
    <property type="match status" value="1"/>
</dbReference>
<dbReference type="InterPro" id="IPR009080">
    <property type="entry name" value="tRNAsynth_Ia_anticodon-bd"/>
</dbReference>
<comment type="similarity">
    <text evidence="1 9 10">Belongs to the class-I aminoacyl-tRNA synthetase family.</text>
</comment>
<keyword evidence="2 9" id="KW-0963">Cytoplasm</keyword>
<dbReference type="RefSeq" id="WP_022935736.1">
    <property type="nucleotide sequence ID" value="NZ_LR214940.1"/>
</dbReference>
<feature type="domain" description="Leucyl-tRNA synthetase editing" evidence="14">
    <location>
        <begin position="221"/>
        <end position="397"/>
    </location>
</feature>
<organism evidence="15 16">
    <name type="scientific">Metamycoplasma orale</name>
    <name type="common">Mycoplasma orale</name>
    <dbReference type="NCBI Taxonomy" id="2121"/>
    <lineage>
        <taxon>Bacteria</taxon>
        <taxon>Bacillati</taxon>
        <taxon>Mycoplasmatota</taxon>
        <taxon>Mycoplasmoidales</taxon>
        <taxon>Metamycoplasmataceae</taxon>
        <taxon>Metamycoplasma</taxon>
    </lineage>
</organism>
<sequence>MYDHKNIEKKWQKYWDKNKTFKTTNTRSKKAYILDMFPYPSGAGLHVGHLEGYTATDIISRYKRLTGHDVLHPIGWDAFGLPAEQYALKTGNHPAEFTLKNIDNFRRQLKSMGFSYDYDKEINTTDPKYYFWTQWIFKELYKEGLASIENIDVNWCEGLGTVLANEEVLEKDGKRVSERGSFPVIRKPMKQWVLKITKYAEELLNGLNELNWPSSVINLQRNWIGKSEGYNVFWKIKNSVTSITTFTTRLDTIFGVSAIVLSPEHPQLSKLITPTFKKIATQYIEDSKTKTDLERSQLNKDKTGVFTGSYVTHPLTKKDIPIWVSDYVLPSYGSGALMMVPAHDERDFEFAKKFDLEIIPVIETSEPLPYLGEGKHINSDFANGNKIETATDKIYTALTKLRQARRICNYKLHDWVFSRQRYWGEPFPVLYDKENNIYLVKELVELPYVTNIKPSGTGEGPLANIETWMNVRIGKKFFRHDTNVMPQWAGSSWYYLAYILKNDDGTYLPLNSEEAKKRFEEWLPVDLYIGGQEHAVLHLLYARFWHRFLFNQQVVPTKEPFAKLINQGLILGPDGQKMSKSLGNVINPDDIVKEYGADALRIYEMFMGPITESKAWSTDSLGGIRKWLDKVYNKISYFANSQNIDVTLPENKELESNINELISDFEDCLENYKFNIAISKMMVFINYLSNLEKINSTSALIKFVILLSLFAPHISEELLSLLNQDPIHLQTWPYCDKSKIIKKNPIIGIQVNGKVRGEIEILPDWNEAKILKEAAKVESVAKWLEDKKIIKKIYKEGKIINFIIN</sequence>
<dbReference type="InterPro" id="IPR025709">
    <property type="entry name" value="Leu_tRNA-synth_edit"/>
</dbReference>
<dbReference type="NCBIfam" id="TIGR00396">
    <property type="entry name" value="leuS_bact"/>
    <property type="match status" value="1"/>
</dbReference>
<dbReference type="SUPFAM" id="SSF52374">
    <property type="entry name" value="Nucleotidylyl transferase"/>
    <property type="match status" value="1"/>
</dbReference>
<keyword evidence="6 9" id="KW-0648">Protein biosynthesis</keyword>
<evidence type="ECO:0000256" key="9">
    <source>
        <dbReference type="HAMAP-Rule" id="MF_00049"/>
    </source>
</evidence>
<evidence type="ECO:0000256" key="6">
    <source>
        <dbReference type="ARBA" id="ARBA00022917"/>
    </source>
</evidence>
<dbReference type="GO" id="GO:0004823">
    <property type="term" value="F:leucine-tRNA ligase activity"/>
    <property type="evidence" value="ECO:0007669"/>
    <property type="project" value="UniProtKB-UniRule"/>
</dbReference>
<dbReference type="Gene3D" id="3.40.50.620">
    <property type="entry name" value="HUPs"/>
    <property type="match status" value="2"/>
</dbReference>
<evidence type="ECO:0000256" key="10">
    <source>
        <dbReference type="RuleBase" id="RU363035"/>
    </source>
</evidence>
<evidence type="ECO:0000259" key="14">
    <source>
        <dbReference type="Pfam" id="PF13603"/>
    </source>
</evidence>
<evidence type="ECO:0000256" key="5">
    <source>
        <dbReference type="ARBA" id="ARBA00022840"/>
    </source>
</evidence>
<dbReference type="PRINTS" id="PR00985">
    <property type="entry name" value="TRNASYNTHLEU"/>
</dbReference>
<feature type="domain" description="Methionyl/Valyl/Leucyl/Isoleucyl-tRNA synthetase anticodon-binding" evidence="12">
    <location>
        <begin position="652"/>
        <end position="768"/>
    </location>
</feature>
<name>A0A448ZXK2_METOS</name>
<reference evidence="15 16" key="1">
    <citation type="submission" date="2019-01" db="EMBL/GenBank/DDBJ databases">
        <authorList>
            <consortium name="Pathogen Informatics"/>
        </authorList>
    </citation>
    <scope>NUCLEOTIDE SEQUENCE [LARGE SCALE GENOMIC DNA]</scope>
    <source>
        <strain evidence="15 16">NCTC10112</strain>
    </source>
</reference>
<dbReference type="Gene3D" id="3.10.20.590">
    <property type="match status" value="1"/>
</dbReference>
<feature type="domain" description="Methionyl/Leucyl tRNA synthetase" evidence="13">
    <location>
        <begin position="37"/>
        <end position="168"/>
    </location>
</feature>
<dbReference type="EMBL" id="LR214940">
    <property type="protein sequence ID" value="VEU55961.1"/>
    <property type="molecule type" value="Genomic_DNA"/>
</dbReference>
<keyword evidence="7 9" id="KW-0030">Aminoacyl-tRNA synthetase</keyword>
<dbReference type="Pfam" id="PF13603">
    <property type="entry name" value="tRNA-synt_1_2"/>
    <property type="match status" value="1"/>
</dbReference>
<dbReference type="Proteomes" id="UP000290482">
    <property type="component" value="Chromosome"/>
</dbReference>
<evidence type="ECO:0000256" key="3">
    <source>
        <dbReference type="ARBA" id="ARBA00022598"/>
    </source>
</evidence>
<dbReference type="PANTHER" id="PTHR43740">
    <property type="entry name" value="LEUCYL-TRNA SYNTHETASE"/>
    <property type="match status" value="1"/>
</dbReference>
<dbReference type="EC" id="6.1.1.4" evidence="9"/>
<dbReference type="PANTHER" id="PTHR43740:SF2">
    <property type="entry name" value="LEUCINE--TRNA LIGASE, MITOCHONDRIAL"/>
    <property type="match status" value="1"/>
</dbReference>
<dbReference type="PROSITE" id="PS00178">
    <property type="entry name" value="AA_TRNA_LIGASE_I"/>
    <property type="match status" value="1"/>
</dbReference>
<dbReference type="FunFam" id="1.10.730.10:FF:000002">
    <property type="entry name" value="Leucine--tRNA ligase"/>
    <property type="match status" value="1"/>
</dbReference>
<dbReference type="GO" id="GO:0005524">
    <property type="term" value="F:ATP binding"/>
    <property type="evidence" value="ECO:0007669"/>
    <property type="project" value="UniProtKB-UniRule"/>
</dbReference>
<dbReference type="InterPro" id="IPR013155">
    <property type="entry name" value="M/V/L/I-tRNA-synth_anticd-bd"/>
</dbReference>
<dbReference type="FunFam" id="3.40.50.620:FF:000077">
    <property type="entry name" value="Leucine--tRNA ligase"/>
    <property type="match status" value="1"/>
</dbReference>
<evidence type="ECO:0000259" key="12">
    <source>
        <dbReference type="Pfam" id="PF08264"/>
    </source>
</evidence>
<keyword evidence="5 9" id="KW-0067">ATP-binding</keyword>
<dbReference type="InterPro" id="IPR009008">
    <property type="entry name" value="Val/Leu/Ile-tRNA-synth_edit"/>
</dbReference>
<dbReference type="OrthoDB" id="9810365at2"/>
<dbReference type="GO" id="GO:0002161">
    <property type="term" value="F:aminoacyl-tRNA deacylase activity"/>
    <property type="evidence" value="ECO:0007669"/>
    <property type="project" value="InterPro"/>
</dbReference>
<dbReference type="AlphaFoldDB" id="A0A448ZXK2"/>
<proteinExistence type="inferred from homology"/>
<dbReference type="SUPFAM" id="SSF50677">
    <property type="entry name" value="ValRS/IleRS/LeuRS editing domain"/>
    <property type="match status" value="1"/>
</dbReference>
<evidence type="ECO:0000256" key="4">
    <source>
        <dbReference type="ARBA" id="ARBA00022741"/>
    </source>
</evidence>
<dbReference type="Pfam" id="PF00133">
    <property type="entry name" value="tRNA-synt_1"/>
    <property type="match status" value="1"/>
</dbReference>
<comment type="subcellular location">
    <subcellularLocation>
        <location evidence="9">Cytoplasm</location>
    </subcellularLocation>
</comment>
<comment type="caution">
    <text evidence="9">Lacks conserved residue(s) required for the propagation of feature annotation.</text>
</comment>
<dbReference type="InterPro" id="IPR015413">
    <property type="entry name" value="Methionyl/Leucyl_tRNA_Synth"/>
</dbReference>
<dbReference type="KEGG" id="mob:NCTC10112_00557"/>
<evidence type="ECO:0000256" key="8">
    <source>
        <dbReference type="ARBA" id="ARBA00047469"/>
    </source>
</evidence>